<dbReference type="PROSITE" id="PS00729">
    <property type="entry name" value="AP_NUCLEASE_F2_1"/>
    <property type="match status" value="1"/>
</dbReference>
<organism evidence="11 12">
    <name type="scientific">Tulasnella calospora MUT 4182</name>
    <dbReference type="NCBI Taxonomy" id="1051891"/>
    <lineage>
        <taxon>Eukaryota</taxon>
        <taxon>Fungi</taxon>
        <taxon>Dikarya</taxon>
        <taxon>Basidiomycota</taxon>
        <taxon>Agaricomycotina</taxon>
        <taxon>Agaricomycetes</taxon>
        <taxon>Cantharellales</taxon>
        <taxon>Tulasnellaceae</taxon>
        <taxon>Tulasnella</taxon>
    </lineage>
</organism>
<feature type="compositionally biased region" description="Polar residues" evidence="9">
    <location>
        <begin position="1"/>
        <end position="10"/>
    </location>
</feature>
<feature type="compositionally biased region" description="Low complexity" evidence="9">
    <location>
        <begin position="428"/>
        <end position="438"/>
    </location>
</feature>
<evidence type="ECO:0000313" key="12">
    <source>
        <dbReference type="Proteomes" id="UP000054248"/>
    </source>
</evidence>
<keyword evidence="5" id="KW-0227">DNA damage</keyword>
<dbReference type="PANTHER" id="PTHR21445">
    <property type="entry name" value="ENDONUCLEASE IV ENDODEOXYRIBONUCLEASE IV"/>
    <property type="match status" value="1"/>
</dbReference>
<feature type="region of interest" description="Disordered" evidence="9">
    <location>
        <begin position="428"/>
        <end position="479"/>
    </location>
</feature>
<keyword evidence="12" id="KW-1185">Reference proteome</keyword>
<feature type="region of interest" description="Disordered" evidence="9">
    <location>
        <begin position="1"/>
        <end position="64"/>
    </location>
</feature>
<evidence type="ECO:0000256" key="9">
    <source>
        <dbReference type="SAM" id="MobiDB-lite"/>
    </source>
</evidence>
<dbReference type="AlphaFoldDB" id="A0A0C3Q7X4"/>
<dbReference type="NCBIfam" id="TIGR00587">
    <property type="entry name" value="nfo"/>
    <property type="match status" value="1"/>
</dbReference>
<dbReference type="GO" id="GO:0003677">
    <property type="term" value="F:DNA binding"/>
    <property type="evidence" value="ECO:0007669"/>
    <property type="project" value="InterPro"/>
</dbReference>
<dbReference type="GO" id="GO:0005739">
    <property type="term" value="C:mitochondrion"/>
    <property type="evidence" value="ECO:0007669"/>
    <property type="project" value="TreeGrafter"/>
</dbReference>
<dbReference type="CDD" id="cd00019">
    <property type="entry name" value="AP2Ec"/>
    <property type="match status" value="1"/>
</dbReference>
<dbReference type="GO" id="GO:0006284">
    <property type="term" value="P:base-excision repair"/>
    <property type="evidence" value="ECO:0007669"/>
    <property type="project" value="TreeGrafter"/>
</dbReference>
<gene>
    <name evidence="11" type="ORF">M407DRAFT_81786</name>
</gene>
<dbReference type="PANTHER" id="PTHR21445:SF0">
    <property type="entry name" value="APURINIC-APYRIMIDINIC ENDONUCLEASE"/>
    <property type="match status" value="1"/>
</dbReference>
<dbReference type="OrthoDB" id="7663182at2759"/>
<sequence>MDSSSLSELSQTDEEFTQVSLTRSRKRKKATKGTSIAARARKRRVADETLFSETQSSVGTTGTASLISNLSTSSTQIARGKQSLQLEEQAKKAKAPTRKRKVKEPPPEPTLADFAPRAKNDWKIGAHVSGAGGLENAVTNAASIGANAFALFLKSNRKWESPPLTEDTITRFRSRMRVLDYNPTFVLPHSTYLINMAHSDEGKREKGYQCFADDLRRCEQLGLTLCNFHPGFVSAGGTKETAITNIATCLNRAHREFPSVSTVIECMAGTKNVVGASFQDLADIIKLVEDKTKVGVCLDTCHMFAAGYDLRTKKSYEMTMEDFDSVIGLRYLKGMHLNDSKTPFQSNKDRHENLGIGTLGIQSFRNIVNDPRTKGIPLVLETPGFDCETVWRKEVEVLNRISARPIGVSDEDCQEEAVVEEIRRTIGAAEEAGYGAKGKVPKSRTSHGKTAKGKKRKKSGRGEEEDGEDDDDDEISEDG</sequence>
<dbReference type="PROSITE" id="PS00731">
    <property type="entry name" value="AP_NUCLEASE_F2_3"/>
    <property type="match status" value="1"/>
</dbReference>
<dbReference type="Gene3D" id="3.20.20.150">
    <property type="entry name" value="Divalent-metal-dependent TIM barrel enzymes"/>
    <property type="match status" value="1"/>
</dbReference>
<dbReference type="HOGENOM" id="CLU_025885_2_2_1"/>
<dbReference type="NCBIfam" id="NF002199">
    <property type="entry name" value="PRK01060.1-4"/>
    <property type="match status" value="1"/>
</dbReference>
<feature type="compositionally biased region" description="Acidic residues" evidence="9">
    <location>
        <begin position="463"/>
        <end position="479"/>
    </location>
</feature>
<dbReference type="GO" id="GO:0003906">
    <property type="term" value="F:DNA-(apurinic or apyrimidinic site) endonuclease activity"/>
    <property type="evidence" value="ECO:0007669"/>
    <property type="project" value="TreeGrafter"/>
</dbReference>
<dbReference type="InterPro" id="IPR018246">
    <property type="entry name" value="AP_endonuc_F2_Zn_BS"/>
</dbReference>
<dbReference type="SMART" id="SM00518">
    <property type="entry name" value="AP2Ec"/>
    <property type="match status" value="1"/>
</dbReference>
<evidence type="ECO:0000256" key="4">
    <source>
        <dbReference type="ARBA" id="ARBA00022723"/>
    </source>
</evidence>
<dbReference type="Pfam" id="PF01261">
    <property type="entry name" value="AP_endonuc_2"/>
    <property type="match status" value="1"/>
</dbReference>
<evidence type="ECO:0000256" key="6">
    <source>
        <dbReference type="ARBA" id="ARBA00022801"/>
    </source>
</evidence>
<dbReference type="InterPro" id="IPR013022">
    <property type="entry name" value="Xyl_isomerase-like_TIM-brl"/>
</dbReference>
<name>A0A0C3Q7X4_9AGAM</name>
<dbReference type="PROSITE" id="PS51432">
    <property type="entry name" value="AP_NUCLEASE_F2_4"/>
    <property type="match status" value="1"/>
</dbReference>
<dbReference type="GO" id="GO:0008270">
    <property type="term" value="F:zinc ion binding"/>
    <property type="evidence" value="ECO:0007669"/>
    <property type="project" value="InterPro"/>
</dbReference>
<reference evidence="11 12" key="1">
    <citation type="submission" date="2014-04" db="EMBL/GenBank/DDBJ databases">
        <authorList>
            <consortium name="DOE Joint Genome Institute"/>
            <person name="Kuo A."/>
            <person name="Girlanda M."/>
            <person name="Perotto S."/>
            <person name="Kohler A."/>
            <person name="Nagy L.G."/>
            <person name="Floudas D."/>
            <person name="Copeland A."/>
            <person name="Barry K.W."/>
            <person name="Cichocki N."/>
            <person name="Veneault-Fourrey C."/>
            <person name="LaButti K."/>
            <person name="Lindquist E.A."/>
            <person name="Lipzen A."/>
            <person name="Lundell T."/>
            <person name="Morin E."/>
            <person name="Murat C."/>
            <person name="Sun H."/>
            <person name="Tunlid A."/>
            <person name="Henrissat B."/>
            <person name="Grigoriev I.V."/>
            <person name="Hibbett D.S."/>
            <person name="Martin F."/>
            <person name="Nordberg H.P."/>
            <person name="Cantor M.N."/>
            <person name="Hua S.X."/>
        </authorList>
    </citation>
    <scope>NUCLEOTIDE SEQUENCE [LARGE SCALE GENOMIC DNA]</scope>
    <source>
        <strain evidence="11 12">MUT 4182</strain>
    </source>
</reference>
<protein>
    <recommendedName>
        <fullName evidence="3">Apurinic-apyrimidinic endonuclease 1</fullName>
    </recommendedName>
</protein>
<evidence type="ECO:0000256" key="2">
    <source>
        <dbReference type="ARBA" id="ARBA00005340"/>
    </source>
</evidence>
<keyword evidence="7" id="KW-0862">Zinc</keyword>
<evidence type="ECO:0000256" key="7">
    <source>
        <dbReference type="ARBA" id="ARBA00022833"/>
    </source>
</evidence>
<feature type="compositionally biased region" description="Polar residues" evidence="9">
    <location>
        <begin position="51"/>
        <end position="64"/>
    </location>
</feature>
<keyword evidence="6" id="KW-0378">Hydrolase</keyword>
<evidence type="ECO:0000256" key="1">
    <source>
        <dbReference type="ARBA" id="ARBA00001947"/>
    </source>
</evidence>
<dbReference type="SUPFAM" id="SSF51658">
    <property type="entry name" value="Xylose isomerase-like"/>
    <property type="match status" value="1"/>
</dbReference>
<dbReference type="FunFam" id="3.20.20.150:FF:000001">
    <property type="entry name" value="Probable endonuclease 4"/>
    <property type="match status" value="1"/>
</dbReference>
<dbReference type="STRING" id="1051891.A0A0C3Q7X4"/>
<dbReference type="EMBL" id="KN823181">
    <property type="protein sequence ID" value="KIO20241.1"/>
    <property type="molecule type" value="Genomic_DNA"/>
</dbReference>
<dbReference type="Proteomes" id="UP000054248">
    <property type="component" value="Unassembled WGS sequence"/>
</dbReference>
<proteinExistence type="inferred from homology"/>
<reference evidence="12" key="2">
    <citation type="submission" date="2015-01" db="EMBL/GenBank/DDBJ databases">
        <title>Evolutionary Origins and Diversification of the Mycorrhizal Mutualists.</title>
        <authorList>
            <consortium name="DOE Joint Genome Institute"/>
            <consortium name="Mycorrhizal Genomics Consortium"/>
            <person name="Kohler A."/>
            <person name="Kuo A."/>
            <person name="Nagy L.G."/>
            <person name="Floudas D."/>
            <person name="Copeland A."/>
            <person name="Barry K.W."/>
            <person name="Cichocki N."/>
            <person name="Veneault-Fourrey C."/>
            <person name="LaButti K."/>
            <person name="Lindquist E.A."/>
            <person name="Lipzen A."/>
            <person name="Lundell T."/>
            <person name="Morin E."/>
            <person name="Murat C."/>
            <person name="Riley R."/>
            <person name="Ohm R."/>
            <person name="Sun H."/>
            <person name="Tunlid A."/>
            <person name="Henrissat B."/>
            <person name="Grigoriev I.V."/>
            <person name="Hibbett D.S."/>
            <person name="Martin F."/>
        </authorList>
    </citation>
    <scope>NUCLEOTIDE SEQUENCE [LARGE SCALE GENOMIC DNA]</scope>
    <source>
        <strain evidence="12">MUT 4182</strain>
    </source>
</reference>
<evidence type="ECO:0000256" key="3">
    <source>
        <dbReference type="ARBA" id="ARBA00021759"/>
    </source>
</evidence>
<feature type="compositionally biased region" description="Basic residues" evidence="9">
    <location>
        <begin position="439"/>
        <end position="459"/>
    </location>
</feature>
<evidence type="ECO:0000256" key="5">
    <source>
        <dbReference type="ARBA" id="ARBA00022763"/>
    </source>
</evidence>
<feature type="region of interest" description="Disordered" evidence="9">
    <location>
        <begin position="78"/>
        <end position="114"/>
    </location>
</feature>
<evidence type="ECO:0000256" key="8">
    <source>
        <dbReference type="ARBA" id="ARBA00023204"/>
    </source>
</evidence>
<comment type="similarity">
    <text evidence="2">Belongs to the AP endonuclease 2 family.</text>
</comment>
<keyword evidence="4" id="KW-0479">Metal-binding</keyword>
<feature type="domain" description="Xylose isomerase-like TIM barrel" evidence="10">
    <location>
        <begin position="139"/>
        <end position="400"/>
    </location>
</feature>
<dbReference type="InterPro" id="IPR036237">
    <property type="entry name" value="Xyl_isomerase-like_sf"/>
</dbReference>
<evidence type="ECO:0000313" key="11">
    <source>
        <dbReference type="EMBL" id="KIO20241.1"/>
    </source>
</evidence>
<keyword evidence="8" id="KW-0234">DNA repair</keyword>
<dbReference type="HAMAP" id="MF_00152">
    <property type="entry name" value="Nfo"/>
    <property type="match status" value="1"/>
</dbReference>
<dbReference type="PROSITE" id="PS00730">
    <property type="entry name" value="AP_NUCLEASE_F2_2"/>
    <property type="match status" value="1"/>
</dbReference>
<evidence type="ECO:0000259" key="10">
    <source>
        <dbReference type="Pfam" id="PF01261"/>
    </source>
</evidence>
<dbReference type="GO" id="GO:0008081">
    <property type="term" value="F:phosphoric diester hydrolase activity"/>
    <property type="evidence" value="ECO:0007669"/>
    <property type="project" value="TreeGrafter"/>
</dbReference>
<accession>A0A0C3Q7X4</accession>
<feature type="compositionally biased region" description="Basic residues" evidence="9">
    <location>
        <begin position="92"/>
        <end position="102"/>
    </location>
</feature>
<comment type="cofactor">
    <cofactor evidence="1">
        <name>Zn(2+)</name>
        <dbReference type="ChEBI" id="CHEBI:29105"/>
    </cofactor>
</comment>
<dbReference type="GO" id="GO:0005634">
    <property type="term" value="C:nucleus"/>
    <property type="evidence" value="ECO:0007669"/>
    <property type="project" value="TreeGrafter"/>
</dbReference>
<dbReference type="InterPro" id="IPR001719">
    <property type="entry name" value="AP_endonuc_2"/>
</dbReference>